<evidence type="ECO:0000313" key="3">
    <source>
        <dbReference type="Proteomes" id="UP000199032"/>
    </source>
</evidence>
<dbReference type="Proteomes" id="UP000199032">
    <property type="component" value="Unassembled WGS sequence"/>
</dbReference>
<dbReference type="RefSeq" id="WP_141654177.1">
    <property type="nucleotide sequence ID" value="NZ_CZQA01000001.1"/>
</dbReference>
<dbReference type="STRING" id="1742972.COMA1_10344"/>
<proteinExistence type="predicted"/>
<dbReference type="AlphaFoldDB" id="A0A0S4L2L0"/>
<reference evidence="2 3" key="1">
    <citation type="submission" date="2015-10" db="EMBL/GenBank/DDBJ databases">
        <authorList>
            <person name="Gilbert D.G."/>
        </authorList>
    </citation>
    <scope>NUCLEOTIDE SEQUENCE [LARGE SCALE GENOMIC DNA]</scope>
    <source>
        <strain evidence="2">COMA1</strain>
    </source>
</reference>
<evidence type="ECO:0000313" key="2">
    <source>
        <dbReference type="EMBL" id="CUS31948.1"/>
    </source>
</evidence>
<feature type="region of interest" description="Disordered" evidence="1">
    <location>
        <begin position="1"/>
        <end position="21"/>
    </location>
</feature>
<keyword evidence="3" id="KW-1185">Reference proteome</keyword>
<dbReference type="InterPro" id="IPR029032">
    <property type="entry name" value="AhpD-like"/>
</dbReference>
<protein>
    <submittedName>
        <fullName evidence="2">Uncharacterized protein</fullName>
    </submittedName>
</protein>
<organism evidence="2 3">
    <name type="scientific">Candidatus Nitrospira nitrosa</name>
    <dbReference type="NCBI Taxonomy" id="1742972"/>
    <lineage>
        <taxon>Bacteria</taxon>
        <taxon>Pseudomonadati</taxon>
        <taxon>Nitrospirota</taxon>
        <taxon>Nitrospiria</taxon>
        <taxon>Nitrospirales</taxon>
        <taxon>Nitrospiraceae</taxon>
        <taxon>Nitrospira</taxon>
    </lineage>
</organism>
<evidence type="ECO:0000256" key="1">
    <source>
        <dbReference type="SAM" id="MobiDB-lite"/>
    </source>
</evidence>
<gene>
    <name evidence="2" type="ORF">COMA1_10344</name>
</gene>
<name>A0A0S4L2L0_9BACT</name>
<sequence>MAIGDHSDVRPVNPTAGNNKVEHVKSTFPRTTIEPLELFQHEAEGSRRLAAQTVFLNITETFRTTFVPDLFASLERMPAYLDAAWELFKDAIDLEALDTRTRQMVALAITTNRNGTYLISAFPNAFRMSPMGHQRCDIILSLLEIFQAFSRYLSDVEALHTETDEIGHGNAR</sequence>
<dbReference type="EMBL" id="CZQA01000001">
    <property type="protein sequence ID" value="CUS31948.1"/>
    <property type="molecule type" value="Genomic_DNA"/>
</dbReference>
<dbReference type="SUPFAM" id="SSF69118">
    <property type="entry name" value="AhpD-like"/>
    <property type="match status" value="1"/>
</dbReference>
<accession>A0A0S4L2L0</accession>
<dbReference type="Gene3D" id="1.20.1290.10">
    <property type="entry name" value="AhpD-like"/>
    <property type="match status" value="1"/>
</dbReference>
<dbReference type="OrthoDB" id="9918689at2"/>